<dbReference type="RefSeq" id="WP_056563751.1">
    <property type="nucleotide sequence ID" value="NZ_CP023270.1"/>
</dbReference>
<evidence type="ECO:0000313" key="2">
    <source>
        <dbReference type="Proteomes" id="UP000239477"/>
    </source>
</evidence>
<accession>A0A2S0IAS0</accession>
<keyword evidence="2" id="KW-1185">Reference proteome</keyword>
<dbReference type="InterPro" id="IPR049847">
    <property type="entry name" value="CrpP-rel"/>
</dbReference>
<evidence type="ECO:0000313" key="1">
    <source>
        <dbReference type="EMBL" id="AVJ29130.1"/>
    </source>
</evidence>
<dbReference type="AlphaFoldDB" id="A0A2S0IAS0"/>
<dbReference type="EMBL" id="CP023270">
    <property type="protein sequence ID" value="AVJ29130.1"/>
    <property type="molecule type" value="Genomic_DNA"/>
</dbReference>
<sequence length="74" mass="8307">MQVDIQELGADAARQGLTLLDCPYLRTAAMPAQTGESVNEWRSRVEMWKAGWKDGVRSRVVGRAPSSPFMITRR</sequence>
<organism evidence="1 2">
    <name type="scientific">Achromobacter spanius</name>
    <dbReference type="NCBI Taxonomy" id="217203"/>
    <lineage>
        <taxon>Bacteria</taxon>
        <taxon>Pseudomonadati</taxon>
        <taxon>Pseudomonadota</taxon>
        <taxon>Betaproteobacteria</taxon>
        <taxon>Burkholderiales</taxon>
        <taxon>Alcaligenaceae</taxon>
        <taxon>Achromobacter</taxon>
    </lineage>
</organism>
<proteinExistence type="predicted"/>
<protein>
    <submittedName>
        <fullName evidence="1">Uncharacterized protein</fullName>
    </submittedName>
</protein>
<dbReference type="NCBIfam" id="NF041856">
    <property type="entry name" value="CrpP_rel_fam"/>
    <property type="match status" value="1"/>
</dbReference>
<gene>
    <name evidence="1" type="ORF">CLM73_19530</name>
</gene>
<dbReference type="Proteomes" id="UP000239477">
    <property type="component" value="Chromosome"/>
</dbReference>
<reference evidence="1 2" key="1">
    <citation type="submission" date="2017-09" db="EMBL/GenBank/DDBJ databases">
        <title>Genomic, metabolic, and phenotypic characteristics of bacterial isolates from the natural microbiome of the model nematode Caenorhabditis elegans.</title>
        <authorList>
            <person name="Zimmermann J."/>
            <person name="Obeng N."/>
            <person name="Yang W."/>
            <person name="Obeng O."/>
            <person name="Kissoyan K."/>
            <person name="Pees B."/>
            <person name="Dirksen P."/>
            <person name="Hoppner M."/>
            <person name="Franke A."/>
            <person name="Rosenstiel P."/>
            <person name="Leippe M."/>
            <person name="Dierking K."/>
            <person name="Kaleta C."/>
            <person name="Schulenburg H."/>
        </authorList>
    </citation>
    <scope>NUCLEOTIDE SEQUENCE [LARGE SCALE GENOMIC DNA]</scope>
    <source>
        <strain evidence="1 2">MYb73</strain>
    </source>
</reference>
<name>A0A2S0IAS0_9BURK</name>
<dbReference type="OrthoDB" id="8661297at2"/>